<dbReference type="EnsemblPlants" id="Pp3c2_8610V3.4">
    <property type="protein sequence ID" value="Pp3c2_8610V3.4"/>
    <property type="gene ID" value="Pp3c2_8610"/>
</dbReference>
<dbReference type="Proteomes" id="UP000006727">
    <property type="component" value="Chromosome 2"/>
</dbReference>
<evidence type="ECO:0000313" key="3">
    <source>
        <dbReference type="Proteomes" id="UP000006727"/>
    </source>
</evidence>
<dbReference type="EMBL" id="ABEU02000002">
    <property type="status" value="NOT_ANNOTATED_CDS"/>
    <property type="molecule type" value="Genomic_DNA"/>
</dbReference>
<dbReference type="AlphaFoldDB" id="A0A7I4DIC5"/>
<protein>
    <submittedName>
        <fullName evidence="2">Uncharacterized protein</fullName>
    </submittedName>
</protein>
<evidence type="ECO:0000256" key="1">
    <source>
        <dbReference type="SAM" id="Coils"/>
    </source>
</evidence>
<name>A0A7I4DIC5_PHYPA</name>
<dbReference type="Gene3D" id="1.20.5.340">
    <property type="match status" value="1"/>
</dbReference>
<dbReference type="GeneID" id="112276974"/>
<evidence type="ECO:0000313" key="2">
    <source>
        <dbReference type="EnsemblPlants" id="Pp3c2_8610V3.4"/>
    </source>
</evidence>
<gene>
    <name evidence="2" type="primary">LOC112276974</name>
</gene>
<dbReference type="OMA" id="MAKSEIC"/>
<reference evidence="2 3" key="2">
    <citation type="journal article" date="2018" name="Plant J.">
        <title>The Physcomitrella patens chromosome-scale assembly reveals moss genome structure and evolution.</title>
        <authorList>
            <person name="Lang D."/>
            <person name="Ullrich K.K."/>
            <person name="Murat F."/>
            <person name="Fuchs J."/>
            <person name="Jenkins J."/>
            <person name="Haas F.B."/>
            <person name="Piednoel M."/>
            <person name="Gundlach H."/>
            <person name="Van Bel M."/>
            <person name="Meyberg R."/>
            <person name="Vives C."/>
            <person name="Morata J."/>
            <person name="Symeonidi A."/>
            <person name="Hiss M."/>
            <person name="Muchero W."/>
            <person name="Kamisugi Y."/>
            <person name="Saleh O."/>
            <person name="Blanc G."/>
            <person name="Decker E.L."/>
            <person name="van Gessel N."/>
            <person name="Grimwood J."/>
            <person name="Hayes R.D."/>
            <person name="Graham S.W."/>
            <person name="Gunter L.E."/>
            <person name="McDaniel S.F."/>
            <person name="Hoernstein S.N.W."/>
            <person name="Larsson A."/>
            <person name="Li F.W."/>
            <person name="Perroud P.F."/>
            <person name="Phillips J."/>
            <person name="Ranjan P."/>
            <person name="Rokshar D.S."/>
            <person name="Rothfels C.J."/>
            <person name="Schneider L."/>
            <person name="Shu S."/>
            <person name="Stevenson D.W."/>
            <person name="Thummler F."/>
            <person name="Tillich M."/>
            <person name="Villarreal Aguilar J.C."/>
            <person name="Widiez T."/>
            <person name="Wong G.K."/>
            <person name="Wymore A."/>
            <person name="Zhang Y."/>
            <person name="Zimmer A.D."/>
            <person name="Quatrano R.S."/>
            <person name="Mayer K.F.X."/>
            <person name="Goodstein D."/>
            <person name="Casacuberta J.M."/>
            <person name="Vandepoele K."/>
            <person name="Reski R."/>
            <person name="Cuming A.C."/>
            <person name="Tuskan G.A."/>
            <person name="Maumus F."/>
            <person name="Salse J."/>
            <person name="Schmutz J."/>
            <person name="Rensing S.A."/>
        </authorList>
    </citation>
    <scope>NUCLEOTIDE SEQUENCE [LARGE SCALE GENOMIC DNA]</scope>
    <source>
        <strain evidence="2 3">cv. Gransden 2004</strain>
    </source>
</reference>
<feature type="coiled-coil region" evidence="1">
    <location>
        <begin position="439"/>
        <end position="589"/>
    </location>
</feature>
<dbReference type="Gramene" id="Pp3c2_8610V3.4">
    <property type="protein sequence ID" value="Pp3c2_8610V3.4"/>
    <property type="gene ID" value="Pp3c2_8610"/>
</dbReference>
<organism evidence="2 3">
    <name type="scientific">Physcomitrium patens</name>
    <name type="common">Spreading-leaved earth moss</name>
    <name type="synonym">Physcomitrella patens</name>
    <dbReference type="NCBI Taxonomy" id="3218"/>
    <lineage>
        <taxon>Eukaryota</taxon>
        <taxon>Viridiplantae</taxon>
        <taxon>Streptophyta</taxon>
        <taxon>Embryophyta</taxon>
        <taxon>Bryophyta</taxon>
        <taxon>Bryophytina</taxon>
        <taxon>Bryopsida</taxon>
        <taxon>Funariidae</taxon>
        <taxon>Funariales</taxon>
        <taxon>Funariaceae</taxon>
        <taxon>Physcomitrium</taxon>
    </lineage>
</organism>
<proteinExistence type="predicted"/>
<sequence length="847" mass="91996">MAVSRLGPAPSPSAVQWSLSSRPLPLATSRFSVVPVRASKNVEDGDTSGGCAALSRRALIALIALSTQLGGVASARNISATERSRLDNLRNIQKQRRNVPADDSGLDVSSPAIAADVSGLIESSVGEEVSSLSLSAVEVPNTPKISPISTDLGIINEVPRALADSGVGAVEEKINQSASEVSSGGSNGFGPLSLGGILGTGVAGALFYSERQSKAQAESALDAAKKQLQELRETSEGQLLAEKQLAQKEASKAQEQRTTLTNELMASRSSVTDLEGKLQMAKASVVDLQERVSSLQVTLADQEKNYSSLNGRFVEEKEVSEKLRNEITTLKYTLSDKEKDYTSLNERFVEEKATAEELQEKIKVLKMDIEAKENEINVQTARIKEEQDSVASLQNELQIAGTQLSEERSRLTEVSSKLATLEGSYAASQDLNTQLDLSISDLKQKLQTTNSRKEALEKEVTSLNEVINSLKGTLAEENDKKDTLYGQLKVTSGALEKATSEVQLLEQRVTNMSAAVKALEKEKNGEINQLTKELQERIKSLDVAQQKCQAFSNEISTLKRQQAALNEELDNTNKELEASTDEFKTISEQLTVAVNLSLKLETQLNETRAAYQSANVALAEERKVTAAAKNQLATTQRSLIAEKNSVKALRGSVDQALQALQELNQDSVALADELDKAKKKIANLEAESASVRQKLVKEKEMSANLRSGAAEAEGTIARLLKENDAGNKKVKQLEGEVLKSKGEMAKQKGKLLEQKRALQQAETRLKMIPQVRAEAALLVEKYEDLAYQEKEQKEAIMRENEQLNKSGKTVGADLSEVKQSLEDGKAARSEMEAVLWALQEVVADNSS</sequence>
<feature type="coiled-coil region" evidence="1">
    <location>
        <begin position="214"/>
        <end position="305"/>
    </location>
</feature>
<reference evidence="2" key="3">
    <citation type="submission" date="2020-12" db="UniProtKB">
        <authorList>
            <consortium name="EnsemblPlants"/>
        </authorList>
    </citation>
    <scope>IDENTIFICATION</scope>
</reference>
<dbReference type="RefSeq" id="XP_024364611.1">
    <property type="nucleotide sequence ID" value="XM_024508843.2"/>
</dbReference>
<accession>A0A7I4DIC5</accession>
<feature type="coiled-coil region" evidence="1">
    <location>
        <begin position="341"/>
        <end position="410"/>
    </location>
</feature>
<dbReference type="Gene3D" id="1.20.5.170">
    <property type="match status" value="1"/>
</dbReference>
<dbReference type="EnsemblPlants" id="Pp3c2_8610V3.2">
    <property type="protein sequence ID" value="Pp3c2_8610V3.2"/>
    <property type="gene ID" value="Pp3c2_8610"/>
</dbReference>
<dbReference type="OrthoDB" id="10255522at2759"/>
<dbReference type="KEGG" id="ppp:112276974"/>
<feature type="coiled-coil region" evidence="1">
    <location>
        <begin position="646"/>
        <end position="764"/>
    </location>
</feature>
<keyword evidence="3" id="KW-1185">Reference proteome</keyword>
<keyword evidence="1" id="KW-0175">Coiled coil</keyword>
<dbReference type="PROSITE" id="PS51419">
    <property type="entry name" value="RAB"/>
    <property type="match status" value="1"/>
</dbReference>
<reference evidence="2 3" key="1">
    <citation type="journal article" date="2008" name="Science">
        <title>The Physcomitrella genome reveals evolutionary insights into the conquest of land by plants.</title>
        <authorList>
            <person name="Rensing S."/>
            <person name="Lang D."/>
            <person name="Zimmer A."/>
            <person name="Terry A."/>
            <person name="Salamov A."/>
            <person name="Shapiro H."/>
            <person name="Nishiyama T."/>
            <person name="Perroud P.-F."/>
            <person name="Lindquist E."/>
            <person name="Kamisugi Y."/>
            <person name="Tanahashi T."/>
            <person name="Sakakibara K."/>
            <person name="Fujita T."/>
            <person name="Oishi K."/>
            <person name="Shin-I T."/>
            <person name="Kuroki Y."/>
            <person name="Toyoda A."/>
            <person name="Suzuki Y."/>
            <person name="Hashimoto A."/>
            <person name="Yamaguchi K."/>
            <person name="Sugano A."/>
            <person name="Kohara Y."/>
            <person name="Fujiyama A."/>
            <person name="Anterola A."/>
            <person name="Aoki S."/>
            <person name="Ashton N."/>
            <person name="Barbazuk W.B."/>
            <person name="Barker E."/>
            <person name="Bennetzen J."/>
            <person name="Bezanilla M."/>
            <person name="Blankenship R."/>
            <person name="Cho S.H."/>
            <person name="Dutcher S."/>
            <person name="Estelle M."/>
            <person name="Fawcett J.A."/>
            <person name="Gundlach H."/>
            <person name="Hanada K."/>
            <person name="Heyl A."/>
            <person name="Hicks K.A."/>
            <person name="Hugh J."/>
            <person name="Lohr M."/>
            <person name="Mayer K."/>
            <person name="Melkozernov A."/>
            <person name="Murata T."/>
            <person name="Nelson D."/>
            <person name="Pils B."/>
            <person name="Prigge M."/>
            <person name="Reiss B."/>
            <person name="Renner T."/>
            <person name="Rombauts S."/>
            <person name="Rushton P."/>
            <person name="Sanderfoot A."/>
            <person name="Schween G."/>
            <person name="Shiu S.-H."/>
            <person name="Stueber K."/>
            <person name="Theodoulou F.L."/>
            <person name="Tu H."/>
            <person name="Van de Peer Y."/>
            <person name="Verrier P.J."/>
            <person name="Waters E."/>
            <person name="Wood A."/>
            <person name="Yang L."/>
            <person name="Cove D."/>
            <person name="Cuming A."/>
            <person name="Hasebe M."/>
            <person name="Lucas S."/>
            <person name="Mishler D.B."/>
            <person name="Reski R."/>
            <person name="Grigoriev I."/>
            <person name="Quatrano R.S."/>
            <person name="Boore J.L."/>
        </authorList>
    </citation>
    <scope>NUCLEOTIDE SEQUENCE [LARGE SCALE GENOMIC DNA]</scope>
    <source>
        <strain evidence="2 3">cv. Gransden 2004</strain>
    </source>
</reference>
<dbReference type="Gramene" id="Pp3c2_8610V3.2">
    <property type="protein sequence ID" value="Pp3c2_8610V3.2"/>
    <property type="gene ID" value="Pp3c2_8610"/>
</dbReference>